<keyword evidence="2" id="KW-1185">Reference proteome</keyword>
<dbReference type="SUPFAM" id="SSF69635">
    <property type="entry name" value="Type III secretory system chaperone-like"/>
    <property type="match status" value="1"/>
</dbReference>
<dbReference type="AlphaFoldDB" id="A0A0S4LZS0"/>
<dbReference type="Gene3D" id="3.30.1460.10">
    <property type="match status" value="1"/>
</dbReference>
<dbReference type="RefSeq" id="WP_092490417.1">
    <property type="nucleotide sequence ID" value="NZ_LN906597.1"/>
</dbReference>
<dbReference type="Proteomes" id="UP000198651">
    <property type="component" value="Chromosome I"/>
</dbReference>
<dbReference type="STRING" id="1561003.Ark11_0202"/>
<accession>A0A0S4LZS0</accession>
<gene>
    <name evidence="1" type="ORF">Ark11_0202</name>
</gene>
<evidence type="ECO:0000313" key="1">
    <source>
        <dbReference type="EMBL" id="CUT17059.1"/>
    </source>
</evidence>
<sequence>MTLSNEFIKTFLSQRDIESTHSEEDGGVVCIFDKRYRVHITPLAFDRILLRSFITFFPAQQSKRELFIQKVLKVMQANLFTTQTSLFCDPDQQAIYAQCDVFDITAVDNLEFGLEGFLNAVDFFRQIFKDDQ</sequence>
<organism evidence="1 2">
    <name type="scientific">Candidatus Ichthyocystis hellenicum</name>
    <dbReference type="NCBI Taxonomy" id="1561003"/>
    <lineage>
        <taxon>Bacteria</taxon>
        <taxon>Pseudomonadati</taxon>
        <taxon>Pseudomonadota</taxon>
        <taxon>Betaproteobacteria</taxon>
        <taxon>Burkholderiales</taxon>
        <taxon>Candidatus Ichthyocystis</taxon>
    </lineage>
</organism>
<reference evidence="2" key="1">
    <citation type="submission" date="2015-11" db="EMBL/GenBank/DDBJ databases">
        <authorList>
            <person name="Seth-Smith H.M.B."/>
        </authorList>
    </citation>
    <scope>NUCLEOTIDE SEQUENCE [LARGE SCALE GENOMIC DNA]</scope>
    <source>
        <strain evidence="2">2013Ark11</strain>
    </source>
</reference>
<name>A0A0S4LZS0_9BURK</name>
<dbReference type="OrthoDB" id="9869991at2"/>
<dbReference type="EMBL" id="LN906597">
    <property type="protein sequence ID" value="CUT17059.1"/>
    <property type="molecule type" value="Genomic_DNA"/>
</dbReference>
<proteinExistence type="predicted"/>
<evidence type="ECO:0000313" key="2">
    <source>
        <dbReference type="Proteomes" id="UP000198651"/>
    </source>
</evidence>
<protein>
    <submittedName>
        <fullName evidence="1">Putative sensory transduction regulator</fullName>
    </submittedName>
</protein>